<keyword evidence="1" id="KW-0812">Transmembrane</keyword>
<dbReference type="AlphaFoldDB" id="A0A5E7IHA2"/>
<keyword evidence="1" id="KW-0472">Membrane</keyword>
<protein>
    <recommendedName>
        <fullName evidence="4">DUF1097 domain-containing protein</fullName>
    </recommendedName>
</protein>
<proteinExistence type="predicted"/>
<feature type="transmembrane region" description="Helical" evidence="1">
    <location>
        <begin position="136"/>
        <end position="153"/>
    </location>
</feature>
<feature type="transmembrane region" description="Helical" evidence="1">
    <location>
        <begin position="85"/>
        <end position="105"/>
    </location>
</feature>
<dbReference type="RefSeq" id="WP_224791227.1">
    <property type="nucleotide sequence ID" value="NZ_CABVIF010000002.1"/>
</dbReference>
<feature type="transmembrane region" description="Helical" evidence="1">
    <location>
        <begin position="112"/>
        <end position="130"/>
    </location>
</feature>
<evidence type="ECO:0000256" key="1">
    <source>
        <dbReference type="SAM" id="Phobius"/>
    </source>
</evidence>
<evidence type="ECO:0008006" key="4">
    <source>
        <dbReference type="Google" id="ProtNLM"/>
    </source>
</evidence>
<reference evidence="2 3" key="1">
    <citation type="submission" date="2019-09" db="EMBL/GenBank/DDBJ databases">
        <authorList>
            <person name="Chandra G."/>
            <person name="Truman W A."/>
        </authorList>
    </citation>
    <scope>NUCLEOTIDE SEQUENCE [LARGE SCALE GENOMIC DNA]</scope>
    <source>
        <strain evidence="2">PS854</strain>
    </source>
</reference>
<dbReference type="Pfam" id="PF06496">
    <property type="entry name" value="DUF1097"/>
    <property type="match status" value="1"/>
</dbReference>
<evidence type="ECO:0000313" key="3">
    <source>
        <dbReference type="Proteomes" id="UP000327111"/>
    </source>
</evidence>
<gene>
    <name evidence="2" type="ORF">PS854_01537</name>
</gene>
<evidence type="ECO:0000313" key="2">
    <source>
        <dbReference type="EMBL" id="VVO75785.1"/>
    </source>
</evidence>
<feature type="transmembrane region" description="Helical" evidence="1">
    <location>
        <begin position="57"/>
        <end position="79"/>
    </location>
</feature>
<dbReference type="InterPro" id="IPR009476">
    <property type="entry name" value="DUF1097"/>
</dbReference>
<organism evidence="2 3">
    <name type="scientific">Pseudomonas fluorescens</name>
    <dbReference type="NCBI Taxonomy" id="294"/>
    <lineage>
        <taxon>Bacteria</taxon>
        <taxon>Pseudomonadati</taxon>
        <taxon>Pseudomonadota</taxon>
        <taxon>Gammaproteobacteria</taxon>
        <taxon>Pseudomonadales</taxon>
        <taxon>Pseudomonadaceae</taxon>
        <taxon>Pseudomonas</taxon>
    </lineage>
</organism>
<feature type="transmembrane region" description="Helical" evidence="1">
    <location>
        <begin position="12"/>
        <end position="45"/>
    </location>
</feature>
<sequence>MNHLISINQFKAIFGESIVACIAATFCAMLLNVPVWAMFIGWIAFFTRGITTRDWAINMICVFIGLVIGITAGLAGAALEPTLGAWSITPVVLMVTLVVLCLQVLPVINNVLAFFLGLVCFFASHLPASLNTFVELGTASALGVSAGLMASLIKKYYSGRKVNPRGLDNQISLSE</sequence>
<keyword evidence="1" id="KW-1133">Transmembrane helix</keyword>
<dbReference type="Proteomes" id="UP000327111">
    <property type="component" value="Unassembled WGS sequence"/>
</dbReference>
<accession>A0A5E7IHA2</accession>
<name>A0A5E7IHA2_PSEFL</name>
<dbReference type="EMBL" id="CABVIF010000002">
    <property type="protein sequence ID" value="VVO75785.1"/>
    <property type="molecule type" value="Genomic_DNA"/>
</dbReference>